<evidence type="ECO:0000256" key="2">
    <source>
        <dbReference type="SAM" id="MobiDB-lite"/>
    </source>
</evidence>
<dbReference type="PANTHER" id="PTHR33155:SF75">
    <property type="entry name" value="OS02G0750800 PROTEIN"/>
    <property type="match status" value="1"/>
</dbReference>
<feature type="compositionally biased region" description="Acidic residues" evidence="2">
    <location>
        <begin position="259"/>
        <end position="271"/>
    </location>
</feature>
<proteinExistence type="inferred from homology"/>
<accession>A0ABR2FH88</accession>
<protein>
    <recommendedName>
        <fullName evidence="3">FAF domain-containing protein</fullName>
    </recommendedName>
</protein>
<dbReference type="InterPro" id="IPR021410">
    <property type="entry name" value="FAF"/>
</dbReference>
<reference evidence="4 5" key="1">
    <citation type="journal article" date="2024" name="G3 (Bethesda)">
        <title>Genome assembly of Hibiscus sabdariffa L. provides insights into metabolisms of medicinal natural products.</title>
        <authorList>
            <person name="Kim T."/>
        </authorList>
    </citation>
    <scope>NUCLEOTIDE SEQUENCE [LARGE SCALE GENOMIC DNA]</scope>
    <source>
        <strain evidence="4">TK-2024</strain>
        <tissue evidence="4">Old leaves</tissue>
    </source>
</reference>
<feature type="domain" description="FAF" evidence="3">
    <location>
        <begin position="160"/>
        <end position="217"/>
    </location>
</feature>
<evidence type="ECO:0000313" key="5">
    <source>
        <dbReference type="Proteomes" id="UP001472677"/>
    </source>
</evidence>
<dbReference type="Proteomes" id="UP001472677">
    <property type="component" value="Unassembled WGS sequence"/>
</dbReference>
<sequence length="324" mass="36962">MGFLDANGLISKTKSMVLSMFQSPKKFQHEHQCTACTCTQYFPKLPAGLKTLIYDERDTLPVQNPTHHLNRLIIHSYTILQSPSPPPPHPPPPLEFESFNTLSSSYSPWSTGMDDILGTESGVYMIHGGLNIEAVDHDRPNGSDNNQGSKRKRVRELPEEYPPPIPLLARTGNLTGHMPWILARYYSKGRLVIKEEKVKHHEYFEAYRENGRLILDLVPLDYSYRCCHSVFEENDDYDDGMEEMELENVEFSQGYQELENAEEEEEEEADDGDKGNVNQVPMTSAFSVPVFCHWNETSYGEPRKCLTYSDPLTLCNVLPRLTAN</sequence>
<name>A0ABR2FH88_9ROSI</name>
<dbReference type="Pfam" id="PF11250">
    <property type="entry name" value="FAF"/>
    <property type="match status" value="1"/>
</dbReference>
<feature type="region of interest" description="Disordered" evidence="2">
    <location>
        <begin position="134"/>
        <end position="160"/>
    </location>
</feature>
<dbReference type="EMBL" id="JBBPBM010000006">
    <property type="protein sequence ID" value="KAK8580303.1"/>
    <property type="molecule type" value="Genomic_DNA"/>
</dbReference>
<comment type="caution">
    <text evidence="4">The sequence shown here is derived from an EMBL/GenBank/DDBJ whole genome shotgun (WGS) entry which is preliminary data.</text>
</comment>
<keyword evidence="5" id="KW-1185">Reference proteome</keyword>
<gene>
    <name evidence="4" type="ORF">V6N12_070583</name>
</gene>
<evidence type="ECO:0000259" key="3">
    <source>
        <dbReference type="Pfam" id="PF11250"/>
    </source>
</evidence>
<evidence type="ECO:0000256" key="1">
    <source>
        <dbReference type="ARBA" id="ARBA00008690"/>
    </source>
</evidence>
<evidence type="ECO:0000313" key="4">
    <source>
        <dbReference type="EMBL" id="KAK8580303.1"/>
    </source>
</evidence>
<dbReference type="InterPro" id="IPR046431">
    <property type="entry name" value="FAF_dom"/>
</dbReference>
<comment type="similarity">
    <text evidence="1">Belongs to the fantastic four family.</text>
</comment>
<feature type="region of interest" description="Disordered" evidence="2">
    <location>
        <begin position="255"/>
        <end position="279"/>
    </location>
</feature>
<organism evidence="4 5">
    <name type="scientific">Hibiscus sabdariffa</name>
    <name type="common">roselle</name>
    <dbReference type="NCBI Taxonomy" id="183260"/>
    <lineage>
        <taxon>Eukaryota</taxon>
        <taxon>Viridiplantae</taxon>
        <taxon>Streptophyta</taxon>
        <taxon>Embryophyta</taxon>
        <taxon>Tracheophyta</taxon>
        <taxon>Spermatophyta</taxon>
        <taxon>Magnoliopsida</taxon>
        <taxon>eudicotyledons</taxon>
        <taxon>Gunneridae</taxon>
        <taxon>Pentapetalae</taxon>
        <taxon>rosids</taxon>
        <taxon>malvids</taxon>
        <taxon>Malvales</taxon>
        <taxon>Malvaceae</taxon>
        <taxon>Malvoideae</taxon>
        <taxon>Hibiscus</taxon>
    </lineage>
</organism>
<dbReference type="PANTHER" id="PTHR33155">
    <property type="entry name" value="FANTASTIC FOUR-LIKE PROTEIN (DUF3049)"/>
    <property type="match status" value="1"/>
</dbReference>